<keyword evidence="4" id="KW-0804">Transcription</keyword>
<dbReference type="Proteomes" id="UP000002171">
    <property type="component" value="Unassembled WGS sequence"/>
</dbReference>
<evidence type="ECO:0000256" key="3">
    <source>
        <dbReference type="ARBA" id="ARBA00023125"/>
    </source>
</evidence>
<evidence type="ECO:0000313" key="7">
    <source>
        <dbReference type="Proteomes" id="UP000002171"/>
    </source>
</evidence>
<dbReference type="PANTHER" id="PTHR30118">
    <property type="entry name" value="HTH-TYPE TRANSCRIPTIONAL REGULATOR LEUO-RELATED"/>
    <property type="match status" value="1"/>
</dbReference>
<evidence type="ECO:0000256" key="2">
    <source>
        <dbReference type="ARBA" id="ARBA00023015"/>
    </source>
</evidence>
<dbReference type="InterPro" id="IPR036388">
    <property type="entry name" value="WH-like_DNA-bd_sf"/>
</dbReference>
<dbReference type="CDD" id="cd08417">
    <property type="entry name" value="PBP2_Nitroaromatics_like"/>
    <property type="match status" value="1"/>
</dbReference>
<evidence type="ECO:0000313" key="6">
    <source>
        <dbReference type="EMBL" id="EAR61654.1"/>
    </source>
</evidence>
<dbReference type="SUPFAM" id="SSF46785">
    <property type="entry name" value="Winged helix' DNA-binding domain"/>
    <property type="match status" value="1"/>
</dbReference>
<dbReference type="GO" id="GO:0003700">
    <property type="term" value="F:DNA-binding transcription factor activity"/>
    <property type="evidence" value="ECO:0007669"/>
    <property type="project" value="InterPro"/>
</dbReference>
<comment type="caution">
    <text evidence="6">The sequence shown here is derived from an EMBL/GenBank/DDBJ whole genome shotgun (WGS) entry which is preliminary data.</text>
</comment>
<protein>
    <submittedName>
        <fullName evidence="6">Putative transcriptional regulator, LysR family protein</fullName>
    </submittedName>
</protein>
<dbReference type="InterPro" id="IPR005119">
    <property type="entry name" value="LysR_subst-bd"/>
</dbReference>
<dbReference type="Gene3D" id="3.40.190.10">
    <property type="entry name" value="Periplasmic binding protein-like II"/>
    <property type="match status" value="2"/>
</dbReference>
<dbReference type="RefSeq" id="WP_007022741.1">
    <property type="nucleotide sequence ID" value="NZ_CH724127.1"/>
</dbReference>
<dbReference type="EMBL" id="AAOW01000006">
    <property type="protein sequence ID" value="EAR61654.1"/>
    <property type="molecule type" value="Genomic_DNA"/>
</dbReference>
<dbReference type="PRINTS" id="PR00039">
    <property type="entry name" value="HTHLYSR"/>
</dbReference>
<evidence type="ECO:0000256" key="4">
    <source>
        <dbReference type="ARBA" id="ARBA00023163"/>
    </source>
</evidence>
<gene>
    <name evidence="6" type="ORF">MED92_03627</name>
</gene>
<comment type="similarity">
    <text evidence="1">Belongs to the LysR transcriptional regulatory family.</text>
</comment>
<feature type="domain" description="HTH lysR-type" evidence="5">
    <location>
        <begin position="4"/>
        <end position="61"/>
    </location>
</feature>
<sequence length="303" mass="34726">MNRLNLNLLRALAVMLEERHVTRAAERLHLTQSALSRQLSQLREHFSDPLLIREGNEYLLSARAKQLLPKIQAILTEVDELSEGDSFDPLQCRRRFSFACTDHVAQFIFPEILGRLRDEAPGIDITFEMWRPEWLGRLGQLPLDIASTTTANLPENVRSIHIGQDSPVCLMAENHPLAACELSIEKMLEYPFLRLNSGGDKDSFFDKALESMGLQRRIQYEVPFFSAAFQALEGSSLLMILPHHIAMNALEHFPLAVAQLPLAEVPKNQYHMCWHEVHDQDPAHSWLRQLIAEVLRKEMYLES</sequence>
<keyword evidence="3" id="KW-0238">DNA-binding</keyword>
<dbReference type="OrthoDB" id="8839911at2"/>
<accession>A0A7U8C875</accession>
<dbReference type="Pfam" id="PF03466">
    <property type="entry name" value="LysR_substrate"/>
    <property type="match status" value="1"/>
</dbReference>
<dbReference type="PROSITE" id="PS50931">
    <property type="entry name" value="HTH_LYSR"/>
    <property type="match status" value="1"/>
</dbReference>
<dbReference type="SUPFAM" id="SSF53850">
    <property type="entry name" value="Periplasmic binding protein-like II"/>
    <property type="match status" value="1"/>
</dbReference>
<keyword evidence="7" id="KW-1185">Reference proteome</keyword>
<dbReference type="Gene3D" id="1.10.10.10">
    <property type="entry name" value="Winged helix-like DNA-binding domain superfamily/Winged helix DNA-binding domain"/>
    <property type="match status" value="1"/>
</dbReference>
<proteinExistence type="inferred from homology"/>
<keyword evidence="2" id="KW-0805">Transcription regulation</keyword>
<dbReference type="InterPro" id="IPR000847">
    <property type="entry name" value="LysR_HTH_N"/>
</dbReference>
<dbReference type="InterPro" id="IPR036390">
    <property type="entry name" value="WH_DNA-bd_sf"/>
</dbReference>
<evidence type="ECO:0000259" key="5">
    <source>
        <dbReference type="PROSITE" id="PS50931"/>
    </source>
</evidence>
<dbReference type="AlphaFoldDB" id="A0A7U8C875"/>
<evidence type="ECO:0000256" key="1">
    <source>
        <dbReference type="ARBA" id="ARBA00009437"/>
    </source>
</evidence>
<name>A0A7U8C875_NEPCE</name>
<reference evidence="6 7" key="1">
    <citation type="submission" date="2006-02" db="EMBL/GenBank/DDBJ databases">
        <authorList>
            <person name="Pinhassi J."/>
            <person name="Pedros-Alio C."/>
            <person name="Ferriera S."/>
            <person name="Johnson J."/>
            <person name="Kravitz S."/>
            <person name="Halpern A."/>
            <person name="Remington K."/>
            <person name="Beeson K."/>
            <person name="Tran B."/>
            <person name="Rogers Y.-H."/>
            <person name="Friedman R."/>
            <person name="Venter J.C."/>
        </authorList>
    </citation>
    <scope>NUCLEOTIDE SEQUENCE [LARGE SCALE GENOMIC DNA]</scope>
    <source>
        <strain evidence="6 7">MED92</strain>
    </source>
</reference>
<dbReference type="Pfam" id="PF00126">
    <property type="entry name" value="HTH_1"/>
    <property type="match status" value="1"/>
</dbReference>
<organism evidence="6 7">
    <name type="scientific">Neptuniibacter caesariensis</name>
    <dbReference type="NCBI Taxonomy" id="207954"/>
    <lineage>
        <taxon>Bacteria</taxon>
        <taxon>Pseudomonadati</taxon>
        <taxon>Pseudomonadota</taxon>
        <taxon>Gammaproteobacteria</taxon>
        <taxon>Oceanospirillales</taxon>
        <taxon>Oceanospirillaceae</taxon>
        <taxon>Neptuniibacter</taxon>
    </lineage>
</organism>
<dbReference type="GO" id="GO:0003677">
    <property type="term" value="F:DNA binding"/>
    <property type="evidence" value="ECO:0007669"/>
    <property type="project" value="UniProtKB-KW"/>
</dbReference>
<dbReference type="InterPro" id="IPR050389">
    <property type="entry name" value="LysR-type_TF"/>
</dbReference>
<dbReference type="InterPro" id="IPR037402">
    <property type="entry name" value="YidZ_PBP2"/>
</dbReference>
<dbReference type="PANTHER" id="PTHR30118:SF15">
    <property type="entry name" value="TRANSCRIPTIONAL REGULATORY PROTEIN"/>
    <property type="match status" value="1"/>
</dbReference>